<dbReference type="GO" id="GO:0032993">
    <property type="term" value="C:protein-DNA complex"/>
    <property type="evidence" value="ECO:0007669"/>
    <property type="project" value="TreeGrafter"/>
</dbReference>
<dbReference type="CDD" id="cd00383">
    <property type="entry name" value="trans_reg_C"/>
    <property type="match status" value="1"/>
</dbReference>
<dbReference type="SMART" id="SM00448">
    <property type="entry name" value="REC"/>
    <property type="match status" value="1"/>
</dbReference>
<dbReference type="InterPro" id="IPR011006">
    <property type="entry name" value="CheY-like_superfamily"/>
</dbReference>
<dbReference type="Pfam" id="PF00072">
    <property type="entry name" value="Response_reg"/>
    <property type="match status" value="1"/>
</dbReference>
<dbReference type="InterPro" id="IPR036388">
    <property type="entry name" value="WH-like_DNA-bd_sf"/>
</dbReference>
<evidence type="ECO:0000256" key="2">
    <source>
        <dbReference type="ARBA" id="ARBA00022553"/>
    </source>
</evidence>
<dbReference type="GO" id="GO:0000156">
    <property type="term" value="F:phosphorelay response regulator activity"/>
    <property type="evidence" value="ECO:0007669"/>
    <property type="project" value="TreeGrafter"/>
</dbReference>
<dbReference type="InterPro" id="IPR039420">
    <property type="entry name" value="WalR-like"/>
</dbReference>
<dbReference type="InterPro" id="IPR001867">
    <property type="entry name" value="OmpR/PhoB-type_DNA-bd"/>
</dbReference>
<dbReference type="SMART" id="SM00862">
    <property type="entry name" value="Trans_reg_C"/>
    <property type="match status" value="1"/>
</dbReference>
<keyword evidence="4" id="KW-0805">Transcription regulation</keyword>
<feature type="DNA-binding region" description="OmpR/PhoB-type" evidence="9">
    <location>
        <begin position="126"/>
        <end position="222"/>
    </location>
</feature>
<dbReference type="InterPro" id="IPR001789">
    <property type="entry name" value="Sig_transdc_resp-reg_receiver"/>
</dbReference>
<dbReference type="PROSITE" id="PS51755">
    <property type="entry name" value="OMPR_PHOB"/>
    <property type="match status" value="1"/>
</dbReference>
<evidence type="ECO:0000256" key="8">
    <source>
        <dbReference type="PROSITE-ProRule" id="PRU00169"/>
    </source>
</evidence>
<comment type="caution">
    <text evidence="12">The sequence shown here is derived from an EMBL/GenBank/DDBJ whole genome shotgun (WGS) entry which is preliminary data.</text>
</comment>
<dbReference type="PANTHER" id="PTHR48111:SF73">
    <property type="entry name" value="ALKALINE PHOSPHATASE SYNTHESIS TRANSCRIPTIONAL REGULATORY PROTEIN PHOP"/>
    <property type="match status" value="1"/>
</dbReference>
<keyword evidence="13" id="KW-1185">Reference proteome</keyword>
<dbReference type="SUPFAM" id="SSF52172">
    <property type="entry name" value="CheY-like"/>
    <property type="match status" value="1"/>
</dbReference>
<dbReference type="GO" id="GO:0005829">
    <property type="term" value="C:cytosol"/>
    <property type="evidence" value="ECO:0007669"/>
    <property type="project" value="TreeGrafter"/>
</dbReference>
<dbReference type="Gene3D" id="6.10.250.690">
    <property type="match status" value="1"/>
</dbReference>
<feature type="modified residue" description="4-aspartylphosphate" evidence="8">
    <location>
        <position position="53"/>
    </location>
</feature>
<evidence type="ECO:0000313" key="13">
    <source>
        <dbReference type="Proteomes" id="UP000602647"/>
    </source>
</evidence>
<proteinExistence type="predicted"/>
<evidence type="ECO:0000256" key="5">
    <source>
        <dbReference type="ARBA" id="ARBA00023125"/>
    </source>
</evidence>
<keyword evidence="6" id="KW-0804">Transcription</keyword>
<reference evidence="12" key="1">
    <citation type="submission" date="2020-08" db="EMBL/GenBank/DDBJ databases">
        <title>Genome public.</title>
        <authorList>
            <person name="Liu C."/>
            <person name="Sun Q."/>
        </authorList>
    </citation>
    <scope>NUCLEOTIDE SEQUENCE</scope>
    <source>
        <strain evidence="12">BX12</strain>
    </source>
</reference>
<dbReference type="Gene3D" id="1.10.10.10">
    <property type="entry name" value="Winged helix-like DNA-binding domain superfamily/Winged helix DNA-binding domain"/>
    <property type="match status" value="1"/>
</dbReference>
<name>A0A923NMI6_9FIRM</name>
<keyword evidence="3" id="KW-0902">Two-component regulatory system</keyword>
<feature type="domain" description="Response regulatory" evidence="10">
    <location>
        <begin position="4"/>
        <end position="117"/>
    </location>
</feature>
<evidence type="ECO:0000256" key="1">
    <source>
        <dbReference type="ARBA" id="ARBA00018672"/>
    </source>
</evidence>
<evidence type="ECO:0000256" key="9">
    <source>
        <dbReference type="PROSITE-ProRule" id="PRU01091"/>
    </source>
</evidence>
<dbReference type="EMBL" id="JACRYT010000019">
    <property type="protein sequence ID" value="MBC6680812.1"/>
    <property type="molecule type" value="Genomic_DNA"/>
</dbReference>
<sequence>MVYSLLIAEDEEKLRFIVKEFFVKRGFEVWEAADGEEAVHLAEKRDFDLILLDVMMPNMDGFEACRKIRGKKDVPILFLTARTSEEDQLRGFQLEADDYVIKPFSLPVLHARVCALLKRRKGADAGRELRAEGILVNLETREVQVDGEPVSMPPRVYNLLVYLMRNQNRILTRQQILDQVWGEDIFCYDRVVDTTIKKLRHALGDRAGCIRTIVKVGYKFQEEKYE</sequence>
<evidence type="ECO:0000256" key="4">
    <source>
        <dbReference type="ARBA" id="ARBA00023015"/>
    </source>
</evidence>
<evidence type="ECO:0000256" key="7">
    <source>
        <dbReference type="ARBA" id="ARBA00024867"/>
    </source>
</evidence>
<dbReference type="Pfam" id="PF00486">
    <property type="entry name" value="Trans_reg_C"/>
    <property type="match status" value="1"/>
</dbReference>
<dbReference type="FunFam" id="3.40.50.2300:FF:000001">
    <property type="entry name" value="DNA-binding response regulator PhoB"/>
    <property type="match status" value="1"/>
</dbReference>
<evidence type="ECO:0000313" key="12">
    <source>
        <dbReference type="EMBL" id="MBC6680812.1"/>
    </source>
</evidence>
<evidence type="ECO:0000259" key="10">
    <source>
        <dbReference type="PROSITE" id="PS50110"/>
    </source>
</evidence>
<dbReference type="GO" id="GO:0006355">
    <property type="term" value="P:regulation of DNA-templated transcription"/>
    <property type="evidence" value="ECO:0007669"/>
    <property type="project" value="InterPro"/>
</dbReference>
<dbReference type="CDD" id="cd17574">
    <property type="entry name" value="REC_OmpR"/>
    <property type="match status" value="1"/>
</dbReference>
<gene>
    <name evidence="12" type="ORF">H9L42_13360</name>
</gene>
<dbReference type="PANTHER" id="PTHR48111">
    <property type="entry name" value="REGULATOR OF RPOS"/>
    <property type="match status" value="1"/>
</dbReference>
<comment type="function">
    <text evidence="7">May play the central regulatory role in sporulation. It may be an element of the effector pathway responsible for the activation of sporulation genes in response to nutritional stress. Spo0A may act in concert with spo0H (a sigma factor) to control the expression of some genes that are critical to the sporulation process.</text>
</comment>
<dbReference type="Gene3D" id="3.40.50.2300">
    <property type="match status" value="1"/>
</dbReference>
<dbReference type="PROSITE" id="PS50110">
    <property type="entry name" value="RESPONSE_REGULATORY"/>
    <property type="match status" value="1"/>
</dbReference>
<evidence type="ECO:0000259" key="11">
    <source>
        <dbReference type="PROSITE" id="PS51755"/>
    </source>
</evidence>
<dbReference type="AlphaFoldDB" id="A0A923NMI6"/>
<evidence type="ECO:0000256" key="3">
    <source>
        <dbReference type="ARBA" id="ARBA00023012"/>
    </source>
</evidence>
<accession>A0A923NMI6</accession>
<organism evidence="12 13">
    <name type="scientific">Zhenpiania hominis</name>
    <dbReference type="NCBI Taxonomy" id="2763644"/>
    <lineage>
        <taxon>Bacteria</taxon>
        <taxon>Bacillati</taxon>
        <taxon>Bacillota</taxon>
        <taxon>Clostridia</taxon>
        <taxon>Peptostreptococcales</taxon>
        <taxon>Anaerovoracaceae</taxon>
        <taxon>Zhenpiania</taxon>
    </lineage>
</organism>
<protein>
    <recommendedName>
        <fullName evidence="1">Stage 0 sporulation protein A homolog</fullName>
    </recommendedName>
</protein>
<keyword evidence="5 9" id="KW-0238">DNA-binding</keyword>
<feature type="domain" description="OmpR/PhoB-type" evidence="11">
    <location>
        <begin position="126"/>
        <end position="222"/>
    </location>
</feature>
<dbReference type="Proteomes" id="UP000602647">
    <property type="component" value="Unassembled WGS sequence"/>
</dbReference>
<dbReference type="GO" id="GO:0000976">
    <property type="term" value="F:transcription cis-regulatory region binding"/>
    <property type="evidence" value="ECO:0007669"/>
    <property type="project" value="TreeGrafter"/>
</dbReference>
<evidence type="ECO:0000256" key="6">
    <source>
        <dbReference type="ARBA" id="ARBA00023163"/>
    </source>
</evidence>
<keyword evidence="2 8" id="KW-0597">Phosphoprotein</keyword>